<keyword evidence="3" id="KW-1185">Reference proteome</keyword>
<accession>A0A8X6SSU9</accession>
<protein>
    <submittedName>
        <fullName evidence="2">Uncharacterized protein</fullName>
    </submittedName>
</protein>
<evidence type="ECO:0000256" key="1">
    <source>
        <dbReference type="SAM" id="MobiDB-lite"/>
    </source>
</evidence>
<sequence>MMVNTFQLQNDNGDYEALTGSTETQSQGAVESPSLEEVIKAINNLKANKASSPDAIPSELLKNGGKEISKKVYNLIQAIW</sequence>
<evidence type="ECO:0000313" key="3">
    <source>
        <dbReference type="Proteomes" id="UP000887159"/>
    </source>
</evidence>
<feature type="region of interest" description="Disordered" evidence="1">
    <location>
        <begin position="1"/>
        <end position="32"/>
    </location>
</feature>
<dbReference type="Proteomes" id="UP000887159">
    <property type="component" value="Unassembled WGS sequence"/>
</dbReference>
<comment type="caution">
    <text evidence="2">The sequence shown here is derived from an EMBL/GenBank/DDBJ whole genome shotgun (WGS) entry which is preliminary data.</text>
</comment>
<evidence type="ECO:0000313" key="2">
    <source>
        <dbReference type="EMBL" id="GFY13791.1"/>
    </source>
</evidence>
<gene>
    <name evidence="2" type="ORF">TNCV_4961601</name>
</gene>
<reference evidence="2" key="1">
    <citation type="submission" date="2020-08" db="EMBL/GenBank/DDBJ databases">
        <title>Multicomponent nature underlies the extraordinary mechanical properties of spider dragline silk.</title>
        <authorList>
            <person name="Kono N."/>
            <person name="Nakamura H."/>
            <person name="Mori M."/>
            <person name="Yoshida Y."/>
            <person name="Ohtoshi R."/>
            <person name="Malay A.D."/>
            <person name="Moran D.A.P."/>
            <person name="Tomita M."/>
            <person name="Numata K."/>
            <person name="Arakawa K."/>
        </authorList>
    </citation>
    <scope>NUCLEOTIDE SEQUENCE</scope>
</reference>
<name>A0A8X6SSU9_TRICX</name>
<organism evidence="2 3">
    <name type="scientific">Trichonephila clavipes</name>
    <name type="common">Golden silk orbweaver</name>
    <name type="synonym">Nephila clavipes</name>
    <dbReference type="NCBI Taxonomy" id="2585209"/>
    <lineage>
        <taxon>Eukaryota</taxon>
        <taxon>Metazoa</taxon>
        <taxon>Ecdysozoa</taxon>
        <taxon>Arthropoda</taxon>
        <taxon>Chelicerata</taxon>
        <taxon>Arachnida</taxon>
        <taxon>Araneae</taxon>
        <taxon>Araneomorphae</taxon>
        <taxon>Entelegynae</taxon>
        <taxon>Araneoidea</taxon>
        <taxon>Nephilidae</taxon>
        <taxon>Trichonephila</taxon>
    </lineage>
</organism>
<dbReference type="AlphaFoldDB" id="A0A8X6SSU9"/>
<dbReference type="EMBL" id="BMAU01021323">
    <property type="protein sequence ID" value="GFY13791.1"/>
    <property type="molecule type" value="Genomic_DNA"/>
</dbReference>
<feature type="compositionally biased region" description="Polar residues" evidence="1">
    <location>
        <begin position="1"/>
        <end position="12"/>
    </location>
</feature>
<proteinExistence type="predicted"/>
<feature type="compositionally biased region" description="Polar residues" evidence="1">
    <location>
        <begin position="19"/>
        <end position="29"/>
    </location>
</feature>